<sequence>MGCVMSDRALRDYAYRMLKSEYGEHMENGILIPAKKSDEELAAFAAQMPEWQLRQMYGMMFKGELVE</sequence>
<proteinExistence type="predicted"/>
<name>A0A8S5SD43_9CAUD</name>
<protein>
    <submittedName>
        <fullName evidence="1">Uncharacterized protein</fullName>
    </submittedName>
</protein>
<reference evidence="1" key="1">
    <citation type="journal article" date="2021" name="Proc. Natl. Acad. Sci. U.S.A.">
        <title>A Catalog of Tens of Thousands of Viruses from Human Metagenomes Reveals Hidden Associations with Chronic Diseases.</title>
        <authorList>
            <person name="Tisza M.J."/>
            <person name="Buck C.B."/>
        </authorList>
    </citation>
    <scope>NUCLEOTIDE SEQUENCE</scope>
    <source>
        <strain evidence="1">Ct7Ex2</strain>
    </source>
</reference>
<organism evidence="1">
    <name type="scientific">Podoviridae sp. ct7Ex2</name>
    <dbReference type="NCBI Taxonomy" id="2827722"/>
    <lineage>
        <taxon>Viruses</taxon>
        <taxon>Duplodnaviria</taxon>
        <taxon>Heunggongvirae</taxon>
        <taxon>Uroviricota</taxon>
        <taxon>Caudoviricetes</taxon>
    </lineage>
</organism>
<dbReference type="EMBL" id="BK032576">
    <property type="protein sequence ID" value="DAF48878.1"/>
    <property type="molecule type" value="Genomic_DNA"/>
</dbReference>
<accession>A0A8S5SD43</accession>
<evidence type="ECO:0000313" key="1">
    <source>
        <dbReference type="EMBL" id="DAF48878.1"/>
    </source>
</evidence>